<evidence type="ECO:0000256" key="1">
    <source>
        <dbReference type="ARBA" id="ARBA00001917"/>
    </source>
</evidence>
<evidence type="ECO:0000259" key="9">
    <source>
        <dbReference type="Pfam" id="PF10590"/>
    </source>
</evidence>
<protein>
    <recommendedName>
        <fullName evidence="4">pyridoxal 5'-phosphate synthase</fullName>
        <ecNumber evidence="4">1.4.3.5</ecNumber>
    </recommendedName>
</protein>
<gene>
    <name evidence="10" type="ORF">WICMUC_002891</name>
</gene>
<evidence type="ECO:0000256" key="5">
    <source>
        <dbReference type="ARBA" id="ARBA00022630"/>
    </source>
</evidence>
<dbReference type="EC" id="1.4.3.5" evidence="4"/>
<name>A0A9P8PPP3_9ASCO</name>
<dbReference type="InterPro" id="IPR012349">
    <property type="entry name" value="Split_barrel_FMN-bd"/>
</dbReference>
<comment type="pathway">
    <text evidence="2">Cofactor metabolism; pyridoxal 5'-phosphate salvage; pyridoxal 5'-phosphate from pyridoxamine 5'-phosphate: step 1/1.</text>
</comment>
<dbReference type="PANTHER" id="PTHR10851">
    <property type="entry name" value="PYRIDOXINE-5-PHOSPHATE OXIDASE"/>
    <property type="match status" value="1"/>
</dbReference>
<dbReference type="PIRSF" id="PIRSF000190">
    <property type="entry name" value="Pyd_amn-ph_oxd"/>
    <property type="match status" value="1"/>
</dbReference>
<dbReference type="OrthoDB" id="303614at2759"/>
<dbReference type="EMBL" id="JAEUBF010000782">
    <property type="protein sequence ID" value="KAH3675059.1"/>
    <property type="molecule type" value="Genomic_DNA"/>
</dbReference>
<evidence type="ECO:0000313" key="11">
    <source>
        <dbReference type="Proteomes" id="UP000769528"/>
    </source>
</evidence>
<dbReference type="SUPFAM" id="SSF50475">
    <property type="entry name" value="FMN-binding split barrel"/>
    <property type="match status" value="1"/>
</dbReference>
<dbReference type="PANTHER" id="PTHR10851:SF0">
    <property type="entry name" value="PYRIDOXINE-5'-PHOSPHATE OXIDASE"/>
    <property type="match status" value="1"/>
</dbReference>
<organism evidence="10 11">
    <name type="scientific">Wickerhamomyces mucosus</name>
    <dbReference type="NCBI Taxonomy" id="1378264"/>
    <lineage>
        <taxon>Eukaryota</taxon>
        <taxon>Fungi</taxon>
        <taxon>Dikarya</taxon>
        <taxon>Ascomycota</taxon>
        <taxon>Saccharomycotina</taxon>
        <taxon>Saccharomycetes</taxon>
        <taxon>Phaffomycetales</taxon>
        <taxon>Wickerhamomycetaceae</taxon>
        <taxon>Wickerhamomyces</taxon>
    </lineage>
</organism>
<reference evidence="10" key="2">
    <citation type="submission" date="2021-01" db="EMBL/GenBank/DDBJ databases">
        <authorList>
            <person name="Schikora-Tamarit M.A."/>
        </authorList>
    </citation>
    <scope>NUCLEOTIDE SEQUENCE</scope>
    <source>
        <strain evidence="10">CBS6341</strain>
    </source>
</reference>
<dbReference type="PROSITE" id="PS01064">
    <property type="entry name" value="PYRIDOX_OXIDASE"/>
    <property type="match status" value="1"/>
</dbReference>
<reference evidence="10" key="1">
    <citation type="journal article" date="2021" name="Open Biol.">
        <title>Shared evolutionary footprints suggest mitochondrial oxidative damage underlies multiple complex I losses in fungi.</title>
        <authorList>
            <person name="Schikora-Tamarit M.A."/>
            <person name="Marcet-Houben M."/>
            <person name="Nosek J."/>
            <person name="Gabaldon T."/>
        </authorList>
    </citation>
    <scope>NUCLEOTIDE SEQUENCE</scope>
    <source>
        <strain evidence="10">CBS6341</strain>
    </source>
</reference>
<dbReference type="GO" id="GO:0010181">
    <property type="term" value="F:FMN binding"/>
    <property type="evidence" value="ECO:0007669"/>
    <property type="project" value="InterPro"/>
</dbReference>
<evidence type="ECO:0000259" key="8">
    <source>
        <dbReference type="Pfam" id="PF01243"/>
    </source>
</evidence>
<dbReference type="AlphaFoldDB" id="A0A9P8PPP3"/>
<evidence type="ECO:0000256" key="3">
    <source>
        <dbReference type="ARBA" id="ARBA00005037"/>
    </source>
</evidence>
<dbReference type="NCBIfam" id="NF004231">
    <property type="entry name" value="PRK05679.1"/>
    <property type="match status" value="1"/>
</dbReference>
<dbReference type="GO" id="GO:0004733">
    <property type="term" value="F:pyridoxamine phosphate oxidase activity"/>
    <property type="evidence" value="ECO:0007669"/>
    <property type="project" value="UniProtKB-EC"/>
</dbReference>
<feature type="domain" description="Pyridoxamine 5'-phosphate oxidase N-terminal" evidence="8">
    <location>
        <begin position="53"/>
        <end position="161"/>
    </location>
</feature>
<dbReference type="Gene3D" id="2.30.110.10">
    <property type="entry name" value="Electron Transport, Fmn-binding Protein, Chain A"/>
    <property type="match status" value="1"/>
</dbReference>
<evidence type="ECO:0000256" key="6">
    <source>
        <dbReference type="ARBA" id="ARBA00022643"/>
    </source>
</evidence>
<comment type="cofactor">
    <cofactor evidence="1">
        <name>FMN</name>
        <dbReference type="ChEBI" id="CHEBI:58210"/>
    </cofactor>
</comment>
<evidence type="ECO:0000256" key="2">
    <source>
        <dbReference type="ARBA" id="ARBA00004738"/>
    </source>
</evidence>
<proteinExistence type="predicted"/>
<accession>A0A9P8PPP3</accession>
<dbReference type="InterPro" id="IPR019576">
    <property type="entry name" value="Pyridoxamine_oxidase_dimer_C"/>
</dbReference>
<comment type="caution">
    <text evidence="10">The sequence shown here is derived from an EMBL/GenBank/DDBJ whole genome shotgun (WGS) entry which is preliminary data.</text>
</comment>
<dbReference type="Pfam" id="PF01243">
    <property type="entry name" value="PNPOx_N"/>
    <property type="match status" value="1"/>
</dbReference>
<dbReference type="GO" id="GO:0008615">
    <property type="term" value="P:pyridoxine biosynthetic process"/>
    <property type="evidence" value="ECO:0007669"/>
    <property type="project" value="InterPro"/>
</dbReference>
<dbReference type="Proteomes" id="UP000769528">
    <property type="component" value="Unassembled WGS sequence"/>
</dbReference>
<comment type="pathway">
    <text evidence="3">Cofactor metabolism; pyridoxal 5'-phosphate salvage; pyridoxal 5'-phosphate from pyridoxine 5'-phosphate: step 1/1.</text>
</comment>
<evidence type="ECO:0000313" key="10">
    <source>
        <dbReference type="EMBL" id="KAH3675059.1"/>
    </source>
</evidence>
<dbReference type="InterPro" id="IPR019740">
    <property type="entry name" value="Pyridox_Oxase_CS"/>
</dbReference>
<feature type="domain" description="Pyridoxine 5'-phosphate oxidase dimerisation C-terminal" evidence="9">
    <location>
        <begin position="186"/>
        <end position="228"/>
    </location>
</feature>
<keyword evidence="6" id="KW-0288">FMN</keyword>
<evidence type="ECO:0000256" key="4">
    <source>
        <dbReference type="ARBA" id="ARBA00012801"/>
    </source>
</evidence>
<dbReference type="NCBIfam" id="TIGR00558">
    <property type="entry name" value="pdxH"/>
    <property type="match status" value="1"/>
</dbReference>
<keyword evidence="11" id="KW-1185">Reference proteome</keyword>
<dbReference type="Pfam" id="PF10590">
    <property type="entry name" value="PNP_phzG_C"/>
    <property type="match status" value="1"/>
</dbReference>
<evidence type="ECO:0000256" key="7">
    <source>
        <dbReference type="ARBA" id="ARBA00023002"/>
    </source>
</evidence>
<keyword evidence="5" id="KW-0285">Flavoprotein</keyword>
<keyword evidence="7" id="KW-0560">Oxidoreductase</keyword>
<dbReference type="InterPro" id="IPR011576">
    <property type="entry name" value="Pyridox_Oxase_N"/>
</dbReference>
<dbReference type="InterPro" id="IPR000659">
    <property type="entry name" value="Pyridox_Oxase"/>
</dbReference>
<sequence length="228" mass="26661">MSELNEKPKDNEEPLVCEYDQYITLSSLEIEQVNQDPILQFKAWFDEASKEEQLPESVNFATARLPSGRVSSRVVLFKELDHKGFVLYSNWDSSKKAQDIRSNAHAALTWFWPNLQRQVRVEGITEFIDKATSQKYFDTRPRGSRIGAWSSPQSSVIDSREEVDKVYSQKEKHFEGEDQIPLPEFWGGLRVIPLEVEFWQGRNSRLHDRIVFRRETPEDSWEIVRIAP</sequence>